<protein>
    <submittedName>
        <fullName evidence="1">Uncharacterized protein</fullName>
    </submittedName>
</protein>
<dbReference type="InterPro" id="IPR027396">
    <property type="entry name" value="DsrEFH-like"/>
</dbReference>
<gene>
    <name evidence="1" type="ORF">Nkreftii_004188</name>
</gene>
<organism evidence="1 2">
    <name type="scientific">Candidatus Nitrospira kreftii</name>
    <dbReference type="NCBI Taxonomy" id="2652173"/>
    <lineage>
        <taxon>Bacteria</taxon>
        <taxon>Pseudomonadati</taxon>
        <taxon>Nitrospirota</taxon>
        <taxon>Nitrospiria</taxon>
        <taxon>Nitrospirales</taxon>
        <taxon>Nitrospiraceae</taxon>
        <taxon>Nitrospira</taxon>
    </lineage>
</organism>
<dbReference type="KEGG" id="nkf:Nkreftii_004188"/>
<sequence>MAKNIAVVIQEDPRKTHRPVEALRIALGLVAGSHQTTVILLGEAFRLLSVDIDDIIDVDILEKYLPAIAQLKVPFILQSTADQLKVRGEFHVRYTSDESIGVFVRSMDNTLVF</sequence>
<reference evidence="1 2" key="1">
    <citation type="journal article" date="2020" name="ISME J.">
        <title>Enrichment and physiological characterization of a novel comammox Nitrospira indicates ammonium inhibition of complete nitrification.</title>
        <authorList>
            <person name="Sakoula D."/>
            <person name="Koch H."/>
            <person name="Frank J."/>
            <person name="Jetten M.S.M."/>
            <person name="van Kessel M.A.H.J."/>
            <person name="Lucker S."/>
        </authorList>
    </citation>
    <scope>NUCLEOTIDE SEQUENCE [LARGE SCALE GENOMIC DNA]</scope>
    <source>
        <strain evidence="1">Comreactor17</strain>
    </source>
</reference>
<proteinExistence type="predicted"/>
<evidence type="ECO:0000313" key="2">
    <source>
        <dbReference type="Proteomes" id="UP000593737"/>
    </source>
</evidence>
<accession>A0A7S8FIH6</accession>
<dbReference type="Gene3D" id="3.40.1260.10">
    <property type="entry name" value="DsrEFH-like"/>
    <property type="match status" value="1"/>
</dbReference>
<dbReference type="Proteomes" id="UP000593737">
    <property type="component" value="Chromosome"/>
</dbReference>
<dbReference type="AlphaFoldDB" id="A0A7S8FIH6"/>
<dbReference type="EMBL" id="CP047423">
    <property type="protein sequence ID" value="QPD06414.1"/>
    <property type="molecule type" value="Genomic_DNA"/>
</dbReference>
<name>A0A7S8FIH6_9BACT</name>
<dbReference type="SUPFAM" id="SSF75169">
    <property type="entry name" value="DsrEFH-like"/>
    <property type="match status" value="1"/>
</dbReference>
<evidence type="ECO:0000313" key="1">
    <source>
        <dbReference type="EMBL" id="QPD06414.1"/>
    </source>
</evidence>